<dbReference type="Pfam" id="PF01128">
    <property type="entry name" value="IspD"/>
    <property type="match status" value="1"/>
</dbReference>
<keyword evidence="6" id="KW-1185">Reference proteome</keyword>
<comment type="similarity">
    <text evidence="4">Belongs to the IspD/TarI cytidylyltransferase family. IspD subfamily.</text>
</comment>
<dbReference type="InterPro" id="IPR050088">
    <property type="entry name" value="IspD/TarI_cytidylyltransf_bact"/>
</dbReference>
<feature type="site" description="Transition state stabilizer" evidence="4">
    <location>
        <position position="16"/>
    </location>
</feature>
<keyword evidence="3 4" id="KW-0414">Isoprene biosynthesis</keyword>
<comment type="pathway">
    <text evidence="4">Isoprenoid biosynthesis; isopentenyl diphosphate biosynthesis via DXP pathway; isopentenyl diphosphate from 1-deoxy-D-xylulose 5-phosphate: step 2/6.</text>
</comment>
<dbReference type="SUPFAM" id="SSF53448">
    <property type="entry name" value="Nucleotide-diphospho-sugar transferases"/>
    <property type="match status" value="1"/>
</dbReference>
<feature type="site" description="Transition state stabilizer" evidence="4">
    <location>
        <position position="23"/>
    </location>
</feature>
<dbReference type="InterPro" id="IPR001228">
    <property type="entry name" value="IspD"/>
</dbReference>
<dbReference type="PANTHER" id="PTHR32125:SF4">
    <property type="entry name" value="2-C-METHYL-D-ERYTHRITOL 4-PHOSPHATE CYTIDYLYLTRANSFERASE, CHLOROPLASTIC"/>
    <property type="match status" value="1"/>
</dbReference>
<dbReference type="EMBL" id="JBHMAG010000028">
    <property type="protein sequence ID" value="MFB9756774.1"/>
    <property type="molecule type" value="Genomic_DNA"/>
</dbReference>
<dbReference type="RefSeq" id="WP_344915701.1">
    <property type="nucleotide sequence ID" value="NZ_BAAAYO010000016.1"/>
</dbReference>
<proteinExistence type="inferred from homology"/>
<reference evidence="5 6" key="1">
    <citation type="submission" date="2024-09" db="EMBL/GenBank/DDBJ databases">
        <authorList>
            <person name="Sun Q."/>
            <person name="Mori K."/>
        </authorList>
    </citation>
    <scope>NUCLEOTIDE SEQUENCE [LARGE SCALE GENOMIC DNA]</scope>
    <source>
        <strain evidence="5 6">JCM 12520</strain>
    </source>
</reference>
<evidence type="ECO:0000313" key="5">
    <source>
        <dbReference type="EMBL" id="MFB9756774.1"/>
    </source>
</evidence>
<dbReference type="HAMAP" id="MF_00108">
    <property type="entry name" value="IspD"/>
    <property type="match status" value="1"/>
</dbReference>
<dbReference type="NCBIfam" id="TIGR00453">
    <property type="entry name" value="ispD"/>
    <property type="match status" value="1"/>
</dbReference>
<name>A0ABV5W863_9BACL</name>
<protein>
    <recommendedName>
        <fullName evidence="4">2-C-methyl-D-erythritol 4-phosphate cytidylyltransferase</fullName>
        <ecNumber evidence="4">2.7.7.60</ecNumber>
    </recommendedName>
    <alternativeName>
        <fullName evidence="4">4-diphosphocytidyl-2C-methyl-D-erythritol synthase</fullName>
    </alternativeName>
    <alternativeName>
        <fullName evidence="4">MEP cytidylyltransferase</fullName>
        <shortName evidence="4">MCT</shortName>
    </alternativeName>
</protein>
<dbReference type="InterPro" id="IPR034683">
    <property type="entry name" value="IspD/TarI"/>
</dbReference>
<comment type="function">
    <text evidence="4">Catalyzes the formation of 4-diphosphocytidyl-2-C-methyl-D-erythritol from CTP and 2-C-methyl-D-erythritol 4-phosphate (MEP).</text>
</comment>
<gene>
    <name evidence="4 5" type="primary">ispD</name>
    <name evidence="5" type="ORF">ACFFNY_34845</name>
</gene>
<dbReference type="GO" id="GO:0050518">
    <property type="term" value="F:2-C-methyl-D-erythritol 4-phosphate cytidylyltransferase activity"/>
    <property type="evidence" value="ECO:0007669"/>
    <property type="project" value="UniProtKB-EC"/>
</dbReference>
<keyword evidence="2 4" id="KW-0548">Nucleotidyltransferase</keyword>
<dbReference type="Proteomes" id="UP001589619">
    <property type="component" value="Unassembled WGS sequence"/>
</dbReference>
<keyword evidence="1 4" id="KW-0808">Transferase</keyword>
<evidence type="ECO:0000256" key="3">
    <source>
        <dbReference type="ARBA" id="ARBA00023229"/>
    </source>
</evidence>
<evidence type="ECO:0000256" key="4">
    <source>
        <dbReference type="HAMAP-Rule" id="MF_00108"/>
    </source>
</evidence>
<comment type="caution">
    <text evidence="5">The sequence shown here is derived from an EMBL/GenBank/DDBJ whole genome shotgun (WGS) entry which is preliminary data.</text>
</comment>
<accession>A0ABV5W863</accession>
<evidence type="ECO:0000256" key="2">
    <source>
        <dbReference type="ARBA" id="ARBA00022695"/>
    </source>
</evidence>
<dbReference type="Gene3D" id="3.90.550.10">
    <property type="entry name" value="Spore Coat Polysaccharide Biosynthesis Protein SpsA, Chain A"/>
    <property type="match status" value="1"/>
</dbReference>
<dbReference type="EC" id="2.7.7.60" evidence="4"/>
<feature type="site" description="Positions MEP for the nucleophilic attack" evidence="4">
    <location>
        <position position="155"/>
    </location>
</feature>
<dbReference type="InterPro" id="IPR029044">
    <property type="entry name" value="Nucleotide-diphossugar_trans"/>
</dbReference>
<feature type="site" description="Positions MEP for the nucleophilic attack" evidence="4">
    <location>
        <position position="211"/>
    </location>
</feature>
<comment type="catalytic activity">
    <reaction evidence="4">
        <text>2-C-methyl-D-erythritol 4-phosphate + CTP + H(+) = 4-CDP-2-C-methyl-D-erythritol + diphosphate</text>
        <dbReference type="Rhea" id="RHEA:13429"/>
        <dbReference type="ChEBI" id="CHEBI:15378"/>
        <dbReference type="ChEBI" id="CHEBI:33019"/>
        <dbReference type="ChEBI" id="CHEBI:37563"/>
        <dbReference type="ChEBI" id="CHEBI:57823"/>
        <dbReference type="ChEBI" id="CHEBI:58262"/>
        <dbReference type="EC" id="2.7.7.60"/>
    </reaction>
</comment>
<sequence length="240" mass="26084">MKRNGAVIVAAGKGSRMGSSESKQYLHLQGKPILVHTLERFQQMPQIEAIVLVTGSEDIGRCVTYVEQYGLTKVVAVAAGGAERQQSVRIGLERLPEGLDVVAVHDGVRPFVTEAKTAECLDKAYEAGGAVLAVPVKDTIKVVDPSGMIDSTPERNSLWAVQTPQAFRLGLLRQAHDKAAQDGFCGTDDAMLVERIGHSVYVVEGDYTNIKITTPDDLLWAERLLEQEQQQGQGEKGERS</sequence>
<dbReference type="PANTHER" id="PTHR32125">
    <property type="entry name" value="2-C-METHYL-D-ERYTHRITOL 4-PHOSPHATE CYTIDYLYLTRANSFERASE, CHLOROPLASTIC"/>
    <property type="match status" value="1"/>
</dbReference>
<evidence type="ECO:0000313" key="6">
    <source>
        <dbReference type="Proteomes" id="UP001589619"/>
    </source>
</evidence>
<evidence type="ECO:0000256" key="1">
    <source>
        <dbReference type="ARBA" id="ARBA00022679"/>
    </source>
</evidence>
<organism evidence="5 6">
    <name type="scientific">Paenibacillus hodogayensis</name>
    <dbReference type="NCBI Taxonomy" id="279208"/>
    <lineage>
        <taxon>Bacteria</taxon>
        <taxon>Bacillati</taxon>
        <taxon>Bacillota</taxon>
        <taxon>Bacilli</taxon>
        <taxon>Bacillales</taxon>
        <taxon>Paenibacillaceae</taxon>
        <taxon>Paenibacillus</taxon>
    </lineage>
</organism>
<dbReference type="CDD" id="cd02516">
    <property type="entry name" value="CDP-ME_synthetase"/>
    <property type="match status" value="1"/>
</dbReference>